<organism evidence="2 3">
    <name type="scientific">Alosa alosa</name>
    <name type="common">allis shad</name>
    <dbReference type="NCBI Taxonomy" id="278164"/>
    <lineage>
        <taxon>Eukaryota</taxon>
        <taxon>Metazoa</taxon>
        <taxon>Chordata</taxon>
        <taxon>Craniata</taxon>
        <taxon>Vertebrata</taxon>
        <taxon>Euteleostomi</taxon>
        <taxon>Actinopterygii</taxon>
        <taxon>Neopterygii</taxon>
        <taxon>Teleostei</taxon>
        <taxon>Clupei</taxon>
        <taxon>Clupeiformes</taxon>
        <taxon>Clupeoidei</taxon>
        <taxon>Clupeidae</taxon>
        <taxon>Alosa</taxon>
    </lineage>
</organism>
<reference evidence="2" key="1">
    <citation type="submission" date="2020-10" db="EMBL/GenBank/DDBJ databases">
        <title>Chromosome-scale genome assembly of the Allis shad, Alosa alosa.</title>
        <authorList>
            <person name="Margot Z."/>
            <person name="Christophe K."/>
            <person name="Cabau C."/>
            <person name="Louis A."/>
            <person name="Berthelot C."/>
            <person name="Parey E."/>
            <person name="Roest Crollius H."/>
            <person name="Montfort J."/>
            <person name="Robinson-Rechavi M."/>
            <person name="Bucao C."/>
            <person name="Bouchez O."/>
            <person name="Gislard M."/>
            <person name="Lluch J."/>
            <person name="Milhes M."/>
            <person name="Lampietro C."/>
            <person name="Lopez Roques C."/>
            <person name="Donnadieu C."/>
            <person name="Braasch I."/>
            <person name="Desvignes T."/>
            <person name="Postlethwait J."/>
            <person name="Bobe J."/>
            <person name="Guiguen Y."/>
        </authorList>
    </citation>
    <scope>NUCLEOTIDE SEQUENCE</scope>
    <source>
        <strain evidence="2">M-15738</strain>
        <tissue evidence="2">Blood</tissue>
    </source>
</reference>
<name>A0AAV6FG84_9TELE</name>
<evidence type="ECO:0000313" key="2">
    <source>
        <dbReference type="EMBL" id="KAG5261813.1"/>
    </source>
</evidence>
<feature type="compositionally biased region" description="Polar residues" evidence="1">
    <location>
        <begin position="99"/>
        <end position="112"/>
    </location>
</feature>
<sequence>MESENVMSCTVGRCSAQHRIRADPPPTLNGFSLLSQNIAWISVLPELGESAGLSVLWERSDDGRGCEFSPETALHQSSADRLHREASGRQRLPSLGSVVHTQSPHKYSSQPAPNLEHRSGQPRVHWGHRQREVLCQMNRSTVGVL</sequence>
<gene>
    <name evidence="2" type="ORF">AALO_G00288680</name>
</gene>
<evidence type="ECO:0000256" key="1">
    <source>
        <dbReference type="SAM" id="MobiDB-lite"/>
    </source>
</evidence>
<proteinExistence type="predicted"/>
<dbReference type="Proteomes" id="UP000823561">
    <property type="component" value="Chromosome 23"/>
</dbReference>
<dbReference type="EMBL" id="JADWDJ010000023">
    <property type="protein sequence ID" value="KAG5261813.1"/>
    <property type="molecule type" value="Genomic_DNA"/>
</dbReference>
<feature type="compositionally biased region" description="Basic and acidic residues" evidence="1">
    <location>
        <begin position="78"/>
        <end position="88"/>
    </location>
</feature>
<protein>
    <submittedName>
        <fullName evidence="2">Uncharacterized protein</fullName>
    </submittedName>
</protein>
<feature type="region of interest" description="Disordered" evidence="1">
    <location>
        <begin position="67"/>
        <end position="123"/>
    </location>
</feature>
<comment type="caution">
    <text evidence="2">The sequence shown here is derived from an EMBL/GenBank/DDBJ whole genome shotgun (WGS) entry which is preliminary data.</text>
</comment>
<keyword evidence="3" id="KW-1185">Reference proteome</keyword>
<evidence type="ECO:0000313" key="3">
    <source>
        <dbReference type="Proteomes" id="UP000823561"/>
    </source>
</evidence>
<accession>A0AAV6FG84</accession>
<dbReference type="AlphaFoldDB" id="A0AAV6FG84"/>